<evidence type="ECO:0000256" key="1">
    <source>
        <dbReference type="ARBA" id="ARBA00023015"/>
    </source>
</evidence>
<proteinExistence type="predicted"/>
<dbReference type="InterPro" id="IPR012318">
    <property type="entry name" value="HTH_CRP"/>
</dbReference>
<dbReference type="HOGENOM" id="CLU_075053_4_1_10"/>
<evidence type="ECO:0000256" key="3">
    <source>
        <dbReference type="ARBA" id="ARBA00023163"/>
    </source>
</evidence>
<evidence type="ECO:0000313" key="5">
    <source>
        <dbReference type="EMBL" id="EIY99700.1"/>
    </source>
</evidence>
<gene>
    <name evidence="5" type="ORF">HMPREF1056_01001</name>
</gene>
<dbReference type="SUPFAM" id="SSF51206">
    <property type="entry name" value="cAMP-binding domain-like"/>
    <property type="match status" value="1"/>
</dbReference>
<dbReference type="Pfam" id="PF13545">
    <property type="entry name" value="HTH_Crp_2"/>
    <property type="match status" value="1"/>
</dbReference>
<reference evidence="5 6" key="1">
    <citation type="submission" date="2012-02" db="EMBL/GenBank/DDBJ databases">
        <title>The Genome Sequence of Bacteroides fragilis CL07T12C05.</title>
        <authorList>
            <consortium name="The Broad Institute Genome Sequencing Platform"/>
            <person name="Earl A."/>
            <person name="Ward D."/>
            <person name="Feldgarden M."/>
            <person name="Gevers D."/>
            <person name="Zitomersky N.L."/>
            <person name="Coyne M.J."/>
            <person name="Comstock L.E."/>
            <person name="Young S.K."/>
            <person name="Zeng Q."/>
            <person name="Gargeya S."/>
            <person name="Fitzgerald M."/>
            <person name="Haas B."/>
            <person name="Abouelleil A."/>
            <person name="Alvarado L."/>
            <person name="Arachchi H.M."/>
            <person name="Berlin A."/>
            <person name="Chapman S.B."/>
            <person name="Gearin G."/>
            <person name="Goldberg J."/>
            <person name="Griggs A."/>
            <person name="Gujja S."/>
            <person name="Hansen M."/>
            <person name="Heiman D."/>
            <person name="Howarth C."/>
            <person name="Larimer J."/>
            <person name="Lui A."/>
            <person name="MacDonald P.J.P."/>
            <person name="McCowen C."/>
            <person name="Montmayeur A."/>
            <person name="Murphy C."/>
            <person name="Neiman D."/>
            <person name="Pearson M."/>
            <person name="Priest M."/>
            <person name="Roberts A."/>
            <person name="Saif S."/>
            <person name="Shea T."/>
            <person name="Sisk P."/>
            <person name="Stolte C."/>
            <person name="Sykes S."/>
            <person name="Wortman J."/>
            <person name="Nusbaum C."/>
            <person name="Birren B."/>
        </authorList>
    </citation>
    <scope>NUCLEOTIDE SEQUENCE [LARGE SCALE GENOMIC DNA]</scope>
    <source>
        <strain evidence="5 6">CL07T12C05</strain>
    </source>
</reference>
<keyword evidence="1" id="KW-0805">Transcription regulation</keyword>
<dbReference type="EMBL" id="AGXN01000005">
    <property type="protein sequence ID" value="EIY99700.1"/>
    <property type="molecule type" value="Genomic_DNA"/>
</dbReference>
<dbReference type="Proteomes" id="UP000003879">
    <property type="component" value="Unassembled WGS sequence"/>
</dbReference>
<keyword evidence="2" id="KW-0238">DNA-binding</keyword>
<dbReference type="PROSITE" id="PS00888">
    <property type="entry name" value="CNMP_BINDING_1"/>
    <property type="match status" value="1"/>
</dbReference>
<evidence type="ECO:0000256" key="2">
    <source>
        <dbReference type="ARBA" id="ARBA00023125"/>
    </source>
</evidence>
<evidence type="ECO:0000313" key="6">
    <source>
        <dbReference type="Proteomes" id="UP000003879"/>
    </source>
</evidence>
<dbReference type="CDD" id="cd00038">
    <property type="entry name" value="CAP_ED"/>
    <property type="match status" value="1"/>
</dbReference>
<protein>
    <recommendedName>
        <fullName evidence="4">Cyclic nucleotide-binding domain-containing protein</fullName>
    </recommendedName>
</protein>
<dbReference type="AlphaFoldDB" id="A0A0E2B643"/>
<name>A0A0E2B643_BACFG</name>
<evidence type="ECO:0000259" key="4">
    <source>
        <dbReference type="PROSITE" id="PS50042"/>
    </source>
</evidence>
<keyword evidence="3" id="KW-0804">Transcription</keyword>
<dbReference type="InterPro" id="IPR018488">
    <property type="entry name" value="cNMP-bd_CS"/>
</dbReference>
<dbReference type="PROSITE" id="PS50042">
    <property type="entry name" value="CNMP_BINDING_3"/>
    <property type="match status" value="1"/>
</dbReference>
<dbReference type="InterPro" id="IPR014710">
    <property type="entry name" value="RmlC-like_jellyroll"/>
</dbReference>
<dbReference type="InterPro" id="IPR036390">
    <property type="entry name" value="WH_DNA-bd_sf"/>
</dbReference>
<dbReference type="GO" id="GO:0003677">
    <property type="term" value="F:DNA binding"/>
    <property type="evidence" value="ECO:0007669"/>
    <property type="project" value="UniProtKB-KW"/>
</dbReference>
<comment type="caution">
    <text evidence="5">The sequence shown here is derived from an EMBL/GenBank/DDBJ whole genome shotgun (WGS) entry which is preliminary data.</text>
</comment>
<dbReference type="GO" id="GO:0006355">
    <property type="term" value="P:regulation of DNA-templated transcription"/>
    <property type="evidence" value="ECO:0007669"/>
    <property type="project" value="InterPro"/>
</dbReference>
<dbReference type="PATRIC" id="fig|997883.3.peg.1063"/>
<dbReference type="SUPFAM" id="SSF46785">
    <property type="entry name" value="Winged helix' DNA-binding domain"/>
    <property type="match status" value="1"/>
</dbReference>
<sequence length="247" mass="29166">MVSANPYNRYICFQIRRLRYMETMFDTLLQLPLFQGLCHEDFTNILEKVKLHFTRHKPGEPLIKSGEVCDQLLFLLKGRLSSVTVSEDDTLTVIEYFEAPAVLEPYSMFGMNTRYISSYIPYNEEAQMVSISKSFVMGELFKYDIFRLNYMNIVSNRAQNLYTRLWDKAPKDIEDKIIRFILGHIERMTGEKLFKVKMDDLARMLDDTRLNVSKALNGLQELNLLELHRKEIRIPDLSLLTEWNEKR</sequence>
<accession>A0A0E2B643</accession>
<organism evidence="5 6">
    <name type="scientific">Bacteroides fragilis CL07T12C05</name>
    <dbReference type="NCBI Taxonomy" id="997883"/>
    <lineage>
        <taxon>Bacteria</taxon>
        <taxon>Pseudomonadati</taxon>
        <taxon>Bacteroidota</taxon>
        <taxon>Bacteroidia</taxon>
        <taxon>Bacteroidales</taxon>
        <taxon>Bacteroidaceae</taxon>
        <taxon>Bacteroides</taxon>
    </lineage>
</organism>
<feature type="domain" description="Cyclic nucleotide-binding" evidence="4">
    <location>
        <begin position="33"/>
        <end position="110"/>
    </location>
</feature>
<dbReference type="InterPro" id="IPR000595">
    <property type="entry name" value="cNMP-bd_dom"/>
</dbReference>
<dbReference type="Gene3D" id="2.60.120.10">
    <property type="entry name" value="Jelly Rolls"/>
    <property type="match status" value="1"/>
</dbReference>
<dbReference type="RefSeq" id="WP_005795954.1">
    <property type="nucleotide sequence ID" value="NZ_JH724215.1"/>
</dbReference>
<dbReference type="InterPro" id="IPR018490">
    <property type="entry name" value="cNMP-bd_dom_sf"/>
</dbReference>